<accession>A0A6N1X431</accession>
<dbReference type="FunFam" id="1.10.10.60:FF:000141">
    <property type="entry name" value="TetR family transcriptional regulator"/>
    <property type="match status" value="1"/>
</dbReference>
<sequence length="231" mass="25742">MPHPSPSPAAGSAEPQRRARRKNARPGELLAAALDLFVEKGYAATRVEEVAARAGVSKGTLFLYFPSKEELFKAVVRENIAGRFAEWQRELDSFEGDSEALLRRCYTVWWERIGSTKAAGITKLMCSEARNFPALAHFYHQEVMQPGTALVRCILERGIARGEIRPLDLDTGVYLVLSPMMFLMFWQNTMAGCLPARTDDTSETAPCASMPFSPEAYLEAQIDNLLRGLRP</sequence>
<keyword evidence="1" id="KW-0805">Transcription regulation</keyword>
<dbReference type="Gene3D" id="1.10.357.10">
    <property type="entry name" value="Tetracycline Repressor, domain 2"/>
    <property type="match status" value="1"/>
</dbReference>
<name>A0A6N1X431_9BURK</name>
<evidence type="ECO:0000256" key="5">
    <source>
        <dbReference type="SAM" id="MobiDB-lite"/>
    </source>
</evidence>
<dbReference type="Pfam" id="PF00440">
    <property type="entry name" value="TetR_N"/>
    <property type="match status" value="1"/>
</dbReference>
<dbReference type="GO" id="GO:0003700">
    <property type="term" value="F:DNA-binding transcription factor activity"/>
    <property type="evidence" value="ECO:0007669"/>
    <property type="project" value="TreeGrafter"/>
</dbReference>
<evidence type="ECO:0000313" key="8">
    <source>
        <dbReference type="Proteomes" id="UP000509579"/>
    </source>
</evidence>
<dbReference type="AlphaFoldDB" id="A0A6N1X431"/>
<dbReference type="Proteomes" id="UP000509579">
    <property type="component" value="Chromosome"/>
</dbReference>
<dbReference type="GO" id="GO:0000976">
    <property type="term" value="F:transcription cis-regulatory region binding"/>
    <property type="evidence" value="ECO:0007669"/>
    <property type="project" value="TreeGrafter"/>
</dbReference>
<dbReference type="SUPFAM" id="SSF46689">
    <property type="entry name" value="Homeodomain-like"/>
    <property type="match status" value="1"/>
</dbReference>
<evidence type="ECO:0000259" key="6">
    <source>
        <dbReference type="PROSITE" id="PS50977"/>
    </source>
</evidence>
<feature type="domain" description="HTH tetR-type" evidence="6">
    <location>
        <begin position="23"/>
        <end position="83"/>
    </location>
</feature>
<keyword evidence="8" id="KW-1185">Reference proteome</keyword>
<keyword evidence="2 4" id="KW-0238">DNA-binding</keyword>
<dbReference type="InterPro" id="IPR050109">
    <property type="entry name" value="HTH-type_TetR-like_transc_reg"/>
</dbReference>
<dbReference type="InterPro" id="IPR011075">
    <property type="entry name" value="TetR_C"/>
</dbReference>
<organism evidence="7 8">
    <name type="scientific">Comamonas antarctica</name>
    <dbReference type="NCBI Taxonomy" id="2743470"/>
    <lineage>
        <taxon>Bacteria</taxon>
        <taxon>Pseudomonadati</taxon>
        <taxon>Pseudomonadota</taxon>
        <taxon>Betaproteobacteria</taxon>
        <taxon>Burkholderiales</taxon>
        <taxon>Comamonadaceae</taxon>
        <taxon>Comamonas</taxon>
    </lineage>
</organism>
<gene>
    <name evidence="7" type="ORF">HUK68_09215</name>
</gene>
<evidence type="ECO:0000256" key="2">
    <source>
        <dbReference type="ARBA" id="ARBA00023125"/>
    </source>
</evidence>
<evidence type="ECO:0000256" key="3">
    <source>
        <dbReference type="ARBA" id="ARBA00023163"/>
    </source>
</evidence>
<dbReference type="PANTHER" id="PTHR30055:SF223">
    <property type="entry name" value="HTH-TYPE TRANSCRIPTIONAL REGULATOR UIDR"/>
    <property type="match status" value="1"/>
</dbReference>
<keyword evidence="3" id="KW-0804">Transcription</keyword>
<dbReference type="RefSeq" id="WP_175503930.1">
    <property type="nucleotide sequence ID" value="NZ_CAURQT010000029.1"/>
</dbReference>
<reference evidence="7 8" key="1">
    <citation type="submission" date="2020-06" db="EMBL/GenBank/DDBJ databases">
        <title>Acidovorax antarctica sp. nov., isolated from Corinth ice sheet soil, Antarctic Fields Peninsula.</title>
        <authorList>
            <person name="Xu Q."/>
            <person name="Peng F."/>
        </authorList>
    </citation>
    <scope>NUCLEOTIDE SEQUENCE [LARGE SCALE GENOMIC DNA]</scope>
    <source>
        <strain evidence="7 8">16-35-5</strain>
    </source>
</reference>
<dbReference type="InterPro" id="IPR001647">
    <property type="entry name" value="HTH_TetR"/>
</dbReference>
<dbReference type="InterPro" id="IPR009057">
    <property type="entry name" value="Homeodomain-like_sf"/>
</dbReference>
<dbReference type="PANTHER" id="PTHR30055">
    <property type="entry name" value="HTH-TYPE TRANSCRIPTIONAL REGULATOR RUTR"/>
    <property type="match status" value="1"/>
</dbReference>
<dbReference type="PROSITE" id="PS50977">
    <property type="entry name" value="HTH_TETR_2"/>
    <property type="match status" value="1"/>
</dbReference>
<dbReference type="PRINTS" id="PR00455">
    <property type="entry name" value="HTHTETR"/>
</dbReference>
<dbReference type="Gene3D" id="1.10.10.60">
    <property type="entry name" value="Homeodomain-like"/>
    <property type="match status" value="1"/>
</dbReference>
<protein>
    <submittedName>
        <fullName evidence="7">TetR/AcrR family transcriptional regulator</fullName>
    </submittedName>
</protein>
<dbReference type="InterPro" id="IPR036271">
    <property type="entry name" value="Tet_transcr_reg_TetR-rel_C_sf"/>
</dbReference>
<dbReference type="SUPFAM" id="SSF48498">
    <property type="entry name" value="Tetracyclin repressor-like, C-terminal domain"/>
    <property type="match status" value="1"/>
</dbReference>
<evidence type="ECO:0000256" key="1">
    <source>
        <dbReference type="ARBA" id="ARBA00023015"/>
    </source>
</evidence>
<evidence type="ECO:0000256" key="4">
    <source>
        <dbReference type="PROSITE-ProRule" id="PRU00335"/>
    </source>
</evidence>
<feature type="region of interest" description="Disordered" evidence="5">
    <location>
        <begin position="1"/>
        <end position="24"/>
    </location>
</feature>
<evidence type="ECO:0000313" key="7">
    <source>
        <dbReference type="EMBL" id="QKV53053.1"/>
    </source>
</evidence>
<proteinExistence type="predicted"/>
<dbReference type="Pfam" id="PF16859">
    <property type="entry name" value="TetR_C_11"/>
    <property type="match status" value="1"/>
</dbReference>
<dbReference type="KEGG" id="aant:HUK68_09215"/>
<feature type="DNA-binding region" description="H-T-H motif" evidence="4">
    <location>
        <begin position="46"/>
        <end position="65"/>
    </location>
</feature>
<dbReference type="EMBL" id="CP054840">
    <property type="protein sequence ID" value="QKV53053.1"/>
    <property type="molecule type" value="Genomic_DNA"/>
</dbReference>